<keyword evidence="2" id="KW-1185">Reference proteome</keyword>
<feature type="non-terminal residue" evidence="1">
    <location>
        <position position="137"/>
    </location>
</feature>
<gene>
    <name evidence="1" type="ORF">AMORRO_LOCUS9977</name>
</gene>
<proteinExistence type="predicted"/>
<evidence type="ECO:0000313" key="1">
    <source>
        <dbReference type="EMBL" id="CAG8651280.1"/>
    </source>
</evidence>
<evidence type="ECO:0000313" key="2">
    <source>
        <dbReference type="Proteomes" id="UP000789342"/>
    </source>
</evidence>
<organism evidence="1 2">
    <name type="scientific">Acaulospora morrowiae</name>
    <dbReference type="NCBI Taxonomy" id="94023"/>
    <lineage>
        <taxon>Eukaryota</taxon>
        <taxon>Fungi</taxon>
        <taxon>Fungi incertae sedis</taxon>
        <taxon>Mucoromycota</taxon>
        <taxon>Glomeromycotina</taxon>
        <taxon>Glomeromycetes</taxon>
        <taxon>Diversisporales</taxon>
        <taxon>Acaulosporaceae</taxon>
        <taxon>Acaulospora</taxon>
    </lineage>
</organism>
<dbReference type="Proteomes" id="UP000789342">
    <property type="component" value="Unassembled WGS sequence"/>
</dbReference>
<dbReference type="EMBL" id="CAJVPV010010443">
    <property type="protein sequence ID" value="CAG8651280.1"/>
    <property type="molecule type" value="Genomic_DNA"/>
</dbReference>
<comment type="caution">
    <text evidence="1">The sequence shown here is derived from an EMBL/GenBank/DDBJ whole genome shotgun (WGS) entry which is preliminary data.</text>
</comment>
<sequence>KFTDNPTQYINLNSNKYEHIYDPETGFIRVMNKFIGSPGLNRQPENSISANHELRKRLHITYTLWIRICENETRKGNEKMLVMGLWNLCNSGSSLRLANFARSSPQKGFIRAPKMKYSAYSQTLILIVYGNISVEVE</sequence>
<reference evidence="1" key="1">
    <citation type="submission" date="2021-06" db="EMBL/GenBank/DDBJ databases">
        <authorList>
            <person name="Kallberg Y."/>
            <person name="Tangrot J."/>
            <person name="Rosling A."/>
        </authorList>
    </citation>
    <scope>NUCLEOTIDE SEQUENCE</scope>
    <source>
        <strain evidence="1">CL551</strain>
    </source>
</reference>
<protein>
    <submittedName>
        <fullName evidence="1">8472_t:CDS:1</fullName>
    </submittedName>
</protein>
<accession>A0A9N9DX46</accession>
<dbReference type="AlphaFoldDB" id="A0A9N9DX46"/>
<name>A0A9N9DX46_9GLOM</name>
<dbReference type="OrthoDB" id="2381596at2759"/>